<proteinExistence type="predicted"/>
<evidence type="ECO:0000256" key="2">
    <source>
        <dbReference type="ARBA" id="ARBA00022475"/>
    </source>
</evidence>
<evidence type="ECO:0000256" key="5">
    <source>
        <dbReference type="ARBA" id="ARBA00022692"/>
    </source>
</evidence>
<keyword evidence="3" id="KW-0328">Glycosyltransferase</keyword>
<dbReference type="PANTHER" id="PTHR33908:SF3">
    <property type="entry name" value="UNDECAPRENYL PHOSPHATE-ALPHA-4-AMINO-4-DEOXY-L-ARABINOSE ARABINOSYL TRANSFERASE"/>
    <property type="match status" value="1"/>
</dbReference>
<dbReference type="GO" id="GO:0010041">
    <property type="term" value="P:response to iron(III) ion"/>
    <property type="evidence" value="ECO:0007669"/>
    <property type="project" value="TreeGrafter"/>
</dbReference>
<feature type="transmembrane region" description="Helical" evidence="8">
    <location>
        <begin position="398"/>
        <end position="419"/>
    </location>
</feature>
<dbReference type="InterPro" id="IPR038731">
    <property type="entry name" value="RgtA/B/C-like"/>
</dbReference>
<dbReference type="GO" id="GO:0009103">
    <property type="term" value="P:lipopolysaccharide biosynthetic process"/>
    <property type="evidence" value="ECO:0007669"/>
    <property type="project" value="UniProtKB-ARBA"/>
</dbReference>
<dbReference type="PANTHER" id="PTHR33908">
    <property type="entry name" value="MANNOSYLTRANSFERASE YKCB-RELATED"/>
    <property type="match status" value="1"/>
</dbReference>
<dbReference type="InterPro" id="IPR040845">
    <property type="entry name" value="Arnt_C"/>
</dbReference>
<dbReference type="RefSeq" id="WP_126128970.1">
    <property type="nucleotide sequence ID" value="NZ_CP034464.1"/>
</dbReference>
<keyword evidence="4 11" id="KW-0808">Transferase</keyword>
<evidence type="ECO:0000256" key="6">
    <source>
        <dbReference type="ARBA" id="ARBA00022989"/>
    </source>
</evidence>
<protein>
    <submittedName>
        <fullName evidence="11">Glycosyltransferase family 39 protein</fullName>
    </submittedName>
</protein>
<dbReference type="Proteomes" id="UP000275663">
    <property type="component" value="Chromosome"/>
</dbReference>
<reference evidence="11 12" key="1">
    <citation type="journal article" date="2011" name="Int. J. Syst. Evol. Microbiol.">
        <title>Description of Undibacterium oligocarboniphilum sp. nov., isolated from purified water, and Undibacterium pigrum strain CCUG 49012 as the type strain of Undibacterium parvum sp. nov., and emended descriptions of the genus Undibacterium and the species Undibacterium pigrum.</title>
        <authorList>
            <person name="Eder W."/>
            <person name="Wanner G."/>
            <person name="Ludwig W."/>
            <person name="Busse H.J."/>
            <person name="Ziemke-Kageler F."/>
            <person name="Lang E."/>
        </authorList>
    </citation>
    <scope>NUCLEOTIDE SEQUENCE [LARGE SCALE GENOMIC DNA]</scope>
    <source>
        <strain evidence="11 12">DSM 23061</strain>
    </source>
</reference>
<dbReference type="InterPro" id="IPR050297">
    <property type="entry name" value="LipidA_mod_glycosyltrf_83"/>
</dbReference>
<evidence type="ECO:0000313" key="12">
    <source>
        <dbReference type="Proteomes" id="UP000275663"/>
    </source>
</evidence>
<feature type="transmembrane region" description="Helical" evidence="8">
    <location>
        <begin position="184"/>
        <end position="211"/>
    </location>
</feature>
<dbReference type="Pfam" id="PF13231">
    <property type="entry name" value="PMT_2"/>
    <property type="match status" value="1"/>
</dbReference>
<name>A0A3S9HNB3_9BURK</name>
<keyword evidence="2" id="KW-1003">Cell membrane</keyword>
<dbReference type="GO" id="GO:0016763">
    <property type="term" value="F:pentosyltransferase activity"/>
    <property type="evidence" value="ECO:0007669"/>
    <property type="project" value="TreeGrafter"/>
</dbReference>
<dbReference type="Pfam" id="PF18583">
    <property type="entry name" value="Arnt_C"/>
    <property type="match status" value="1"/>
</dbReference>
<gene>
    <name evidence="11" type="ORF">EJN92_17375</name>
</gene>
<keyword evidence="6 8" id="KW-1133">Transmembrane helix</keyword>
<sequence>MRTKSTPSSAHPSPYDSPIFLAAVALVFLFIWFYMLGARALVPTDEGRYAEMAREMVASGDWITQRLNGIKYFEKPPLQNWMNALSFELFGQGEWQARLWTGLCGLLGIAASAYTGAKVFSRRVGISTALVLGSSFYWAGLGHINTLDMGLSGMMTLALCGLLLSQRADATSTEQRNGMLLCWAGMALATMSKGLIGFVLPGAVLVLYTMITRDWALWTRLHMGKGLILFFAITTPWFILVWQKNPEHPHFFFIHEHFQRFTSTVHKRGGAWYYFFPLLVLGIVPWLGLLLQSLWHAARNFSFSKQAGFQPQTMLLIWTVFIFFFFSISGSKLPSYILPIFPSIALLIACQLEKTSTLSLRICAALFAAMGLAGVLTANKIGEISDIAYEIPLYQAMVPWTFAAAGITLVGGIIAGLLAKQRKDMSVIILAMAGFVAGQALFLGHDTWGRYNAGLPHVAAIQAELKPETPLYGVGLYEQSLPFYLARTMILVEASDELGFGLEQQPELWIPQRSDFEQKWRADHLAGKAAIAIVRPNVYEELVQLQLPMRVIAQDPKRIIVSNLLNKPTPQ</sequence>
<dbReference type="KEGG" id="upv:EJN92_17375"/>
<organism evidence="11 12">
    <name type="scientific">Undibacterium parvum</name>
    <dbReference type="NCBI Taxonomy" id="401471"/>
    <lineage>
        <taxon>Bacteria</taxon>
        <taxon>Pseudomonadati</taxon>
        <taxon>Pseudomonadota</taxon>
        <taxon>Betaproteobacteria</taxon>
        <taxon>Burkholderiales</taxon>
        <taxon>Oxalobacteraceae</taxon>
        <taxon>Undibacterium</taxon>
    </lineage>
</organism>
<evidence type="ECO:0000256" key="8">
    <source>
        <dbReference type="SAM" id="Phobius"/>
    </source>
</evidence>
<feature type="transmembrane region" description="Helical" evidence="8">
    <location>
        <begin position="359"/>
        <end position="378"/>
    </location>
</feature>
<keyword evidence="12" id="KW-1185">Reference proteome</keyword>
<keyword evidence="7 8" id="KW-0472">Membrane</keyword>
<dbReference type="GO" id="GO:0005886">
    <property type="term" value="C:plasma membrane"/>
    <property type="evidence" value="ECO:0007669"/>
    <property type="project" value="UniProtKB-SubCell"/>
</dbReference>
<feature type="transmembrane region" description="Helical" evidence="8">
    <location>
        <begin position="271"/>
        <end position="291"/>
    </location>
</feature>
<feature type="transmembrane region" description="Helical" evidence="8">
    <location>
        <begin position="123"/>
        <end position="140"/>
    </location>
</feature>
<feature type="domain" description="Aminoarabinose transferase C-terminal" evidence="10">
    <location>
        <begin position="458"/>
        <end position="563"/>
    </location>
</feature>
<evidence type="ECO:0000256" key="1">
    <source>
        <dbReference type="ARBA" id="ARBA00004651"/>
    </source>
</evidence>
<evidence type="ECO:0000259" key="9">
    <source>
        <dbReference type="Pfam" id="PF13231"/>
    </source>
</evidence>
<dbReference type="OrthoDB" id="9775035at2"/>
<evidence type="ECO:0000256" key="3">
    <source>
        <dbReference type="ARBA" id="ARBA00022676"/>
    </source>
</evidence>
<dbReference type="AlphaFoldDB" id="A0A3S9HNB3"/>
<evidence type="ECO:0000259" key="10">
    <source>
        <dbReference type="Pfam" id="PF18583"/>
    </source>
</evidence>
<accession>A0A3S9HNB3</accession>
<evidence type="ECO:0000256" key="7">
    <source>
        <dbReference type="ARBA" id="ARBA00023136"/>
    </source>
</evidence>
<feature type="transmembrane region" description="Helical" evidence="8">
    <location>
        <begin position="426"/>
        <end position="444"/>
    </location>
</feature>
<evidence type="ECO:0000256" key="4">
    <source>
        <dbReference type="ARBA" id="ARBA00022679"/>
    </source>
</evidence>
<feature type="transmembrane region" description="Helical" evidence="8">
    <location>
        <begin position="223"/>
        <end position="242"/>
    </location>
</feature>
<feature type="transmembrane region" description="Helical" evidence="8">
    <location>
        <begin position="20"/>
        <end position="42"/>
    </location>
</feature>
<comment type="subcellular location">
    <subcellularLocation>
        <location evidence="1">Cell membrane</location>
        <topology evidence="1">Multi-pass membrane protein</topology>
    </subcellularLocation>
</comment>
<dbReference type="EMBL" id="CP034464">
    <property type="protein sequence ID" value="AZP13601.1"/>
    <property type="molecule type" value="Genomic_DNA"/>
</dbReference>
<evidence type="ECO:0000313" key="11">
    <source>
        <dbReference type="EMBL" id="AZP13601.1"/>
    </source>
</evidence>
<feature type="transmembrane region" description="Helical" evidence="8">
    <location>
        <begin position="312"/>
        <end position="330"/>
    </location>
</feature>
<feature type="transmembrane region" description="Helical" evidence="8">
    <location>
        <begin position="336"/>
        <end position="352"/>
    </location>
</feature>
<feature type="domain" description="Glycosyltransferase RgtA/B/C/D-like" evidence="9">
    <location>
        <begin position="75"/>
        <end position="238"/>
    </location>
</feature>
<keyword evidence="5 8" id="KW-0812">Transmembrane</keyword>